<proteinExistence type="predicted"/>
<dbReference type="PANTHER" id="PTHR15208:SF2">
    <property type="entry name" value="RECEPTOR-BINDING CANCER ANTIGEN EXPRESSED ON SISO CELLS"/>
    <property type="match status" value="1"/>
</dbReference>
<evidence type="ECO:0000256" key="1">
    <source>
        <dbReference type="SAM" id="SignalP"/>
    </source>
</evidence>
<keyword evidence="3" id="KW-1185">Reference proteome</keyword>
<protein>
    <recommendedName>
        <fullName evidence="4">Receptor-binding cancer antigen</fullName>
    </recommendedName>
</protein>
<feature type="chain" id="PRO_5044741779" description="Receptor-binding cancer antigen" evidence="1">
    <location>
        <begin position="24"/>
        <end position="203"/>
    </location>
</feature>
<comment type="caution">
    <text evidence="2">The sequence shown here is derived from an EMBL/GenBank/DDBJ whole genome shotgun (WGS) entry which is preliminary data.</text>
</comment>
<evidence type="ECO:0000313" key="2">
    <source>
        <dbReference type="EMBL" id="KAL1505423.1"/>
    </source>
</evidence>
<accession>A0ABD1EX11</accession>
<name>A0ABD1EX11_HYPHA</name>
<dbReference type="Proteomes" id="UP001566132">
    <property type="component" value="Unassembled WGS sequence"/>
</dbReference>
<dbReference type="InterPro" id="IPR017025">
    <property type="entry name" value="Cancer-assoc_antigen_RCAS1"/>
</dbReference>
<dbReference type="AlphaFoldDB" id="A0ABD1EX11"/>
<sequence length="203" mass="23868">MIFTLLLIKFKSLLLSLVNVVRRALCCLRPRRSSFNDSVPLTHVVSNLDAQNEGPVWSDWGEEHNDKPKTIQDYIEQYRERKVKAKLVEEEKQAEDDQNFFEDMTPRITKQMKVLVKTRQDGVNVNCNNRLNAVDESAVNIMTSSELGEWDENSGWEGKQLLDYETQKMLREQKRLDRERKLWEHQQKRLEKTSRTLGSKVTT</sequence>
<dbReference type="PIRSF" id="PIRSF034247">
    <property type="entry name" value="RCAS1"/>
    <property type="match status" value="1"/>
</dbReference>
<gene>
    <name evidence="2" type="ORF">ABEB36_004995</name>
</gene>
<dbReference type="PANTHER" id="PTHR15208">
    <property type="entry name" value="RECEPTOR-BINDING CANCER ANTIGEN EXPRESSED ON SISO CELLS CANCER ASSOCIATED SURFACE ANTIGEN RCAS1 ESTROGEN RECEPTOR-BINDING FRAGMENT- ASSOCIATED GENE 9 PROTEIN"/>
    <property type="match status" value="1"/>
</dbReference>
<dbReference type="EMBL" id="JBDJPC010000004">
    <property type="protein sequence ID" value="KAL1505423.1"/>
    <property type="molecule type" value="Genomic_DNA"/>
</dbReference>
<feature type="signal peptide" evidence="1">
    <location>
        <begin position="1"/>
        <end position="23"/>
    </location>
</feature>
<reference evidence="2 3" key="1">
    <citation type="submission" date="2024-05" db="EMBL/GenBank/DDBJ databases">
        <title>Genetic variation in Jamaican populations of the coffee berry borer (Hypothenemus hampei).</title>
        <authorList>
            <person name="Errbii M."/>
            <person name="Myrie A."/>
        </authorList>
    </citation>
    <scope>NUCLEOTIDE SEQUENCE [LARGE SCALE GENOMIC DNA]</scope>
    <source>
        <strain evidence="2">JA-Hopewell-2020-01-JO</strain>
        <tissue evidence="2">Whole body</tissue>
    </source>
</reference>
<organism evidence="2 3">
    <name type="scientific">Hypothenemus hampei</name>
    <name type="common">Coffee berry borer</name>
    <dbReference type="NCBI Taxonomy" id="57062"/>
    <lineage>
        <taxon>Eukaryota</taxon>
        <taxon>Metazoa</taxon>
        <taxon>Ecdysozoa</taxon>
        <taxon>Arthropoda</taxon>
        <taxon>Hexapoda</taxon>
        <taxon>Insecta</taxon>
        <taxon>Pterygota</taxon>
        <taxon>Neoptera</taxon>
        <taxon>Endopterygota</taxon>
        <taxon>Coleoptera</taxon>
        <taxon>Polyphaga</taxon>
        <taxon>Cucujiformia</taxon>
        <taxon>Curculionidae</taxon>
        <taxon>Scolytinae</taxon>
        <taxon>Hypothenemus</taxon>
    </lineage>
</organism>
<keyword evidence="1" id="KW-0732">Signal</keyword>
<evidence type="ECO:0000313" key="3">
    <source>
        <dbReference type="Proteomes" id="UP001566132"/>
    </source>
</evidence>
<evidence type="ECO:0008006" key="4">
    <source>
        <dbReference type="Google" id="ProtNLM"/>
    </source>
</evidence>